<dbReference type="AlphaFoldDB" id="A0A3A6PGF3"/>
<protein>
    <submittedName>
        <fullName evidence="3">DUF418 domain-containing protein</fullName>
    </submittedName>
</protein>
<feature type="transmembrane region" description="Helical" evidence="1">
    <location>
        <begin position="117"/>
        <end position="132"/>
    </location>
</feature>
<feature type="transmembrane region" description="Helical" evidence="1">
    <location>
        <begin position="16"/>
        <end position="35"/>
    </location>
</feature>
<evidence type="ECO:0000313" key="3">
    <source>
        <dbReference type="EMBL" id="RJX40147.1"/>
    </source>
</evidence>
<evidence type="ECO:0000259" key="2">
    <source>
        <dbReference type="Pfam" id="PF04235"/>
    </source>
</evidence>
<dbReference type="OrthoDB" id="9807744at2"/>
<dbReference type="InterPro" id="IPR052529">
    <property type="entry name" value="Bact_Transport_Assoc"/>
</dbReference>
<accession>A0A3A6PGF3</accession>
<keyword evidence="1" id="KW-0472">Membrane</keyword>
<dbReference type="PANTHER" id="PTHR30590">
    <property type="entry name" value="INNER MEMBRANE PROTEIN"/>
    <property type="match status" value="1"/>
</dbReference>
<feature type="transmembrane region" description="Helical" evidence="1">
    <location>
        <begin position="272"/>
        <end position="298"/>
    </location>
</feature>
<feature type="transmembrane region" description="Helical" evidence="1">
    <location>
        <begin position="207"/>
        <end position="231"/>
    </location>
</feature>
<keyword evidence="1" id="KW-0812">Transmembrane</keyword>
<feature type="transmembrane region" description="Helical" evidence="1">
    <location>
        <begin position="94"/>
        <end position="111"/>
    </location>
</feature>
<dbReference type="Proteomes" id="UP000267798">
    <property type="component" value="Unassembled WGS sequence"/>
</dbReference>
<proteinExistence type="predicted"/>
<evidence type="ECO:0000313" key="4">
    <source>
        <dbReference type="Proteomes" id="UP000267798"/>
    </source>
</evidence>
<feature type="transmembrane region" description="Helical" evidence="1">
    <location>
        <begin position="139"/>
        <end position="155"/>
    </location>
</feature>
<dbReference type="Pfam" id="PF04235">
    <property type="entry name" value="DUF418"/>
    <property type="match status" value="1"/>
</dbReference>
<feature type="transmembrane region" description="Helical" evidence="1">
    <location>
        <begin position="243"/>
        <end position="260"/>
    </location>
</feature>
<feature type="transmembrane region" description="Helical" evidence="1">
    <location>
        <begin position="55"/>
        <end position="74"/>
    </location>
</feature>
<dbReference type="PANTHER" id="PTHR30590:SF2">
    <property type="entry name" value="INNER MEMBRANE PROTEIN"/>
    <property type="match status" value="1"/>
</dbReference>
<sequence>MIQKIGRQSIVDEIRGLSLLGILLSNLLIFQYGMWGKDEIGLFGLSGADSMAHTLVKIVIEGSFMPIFAFLFGFGMLKLMEGLEAKGTGFKMVIVRRSIMLIGLGFLHSYFLWEGDILLLYGGMSLFLLLFLRRKAKTVLIWGIALLPIIGLAGMDSTGPLIEETKMIQEKTESYVIKSIDVYQNGSYSEIFDFRHDEPRPLEADGLILIAAYLLVPFMTAPMFLFGMYAARKDWFYQPETKRAFYFKWSSVFLISGLIMKSMKQIWPDTIFGGVSGALGMLILSLGYIMGFALLLSLGKATALRNGFKSVGKLSLTNYLLQTVICTTLFYGYGFGWYGKLGIIAGIGIGIAIYTLQLLGSALYLKRFRIGPVEWLLRIWTYWSWNGKPRQQVTNDIDVKA</sequence>
<dbReference type="InterPro" id="IPR007349">
    <property type="entry name" value="DUF418"/>
</dbReference>
<reference evidence="3 4" key="1">
    <citation type="submission" date="2018-09" db="EMBL/GenBank/DDBJ databases">
        <title>Paenibacillus aracenensis nov. sp. isolated from a cave in southern Spain.</title>
        <authorList>
            <person name="Jurado V."/>
            <person name="Gutierrez-Patricio S."/>
            <person name="Gonzalez-Pimentel J.L."/>
            <person name="Miller A.Z."/>
            <person name="Laiz L."/>
            <person name="Saiz-Jimenez C."/>
        </authorList>
    </citation>
    <scope>NUCLEOTIDE SEQUENCE [LARGE SCALE GENOMIC DNA]</scope>
    <source>
        <strain evidence="3 4">JCM 19203</strain>
    </source>
</reference>
<name>A0A3A6PGF3_9BACL</name>
<evidence type="ECO:0000256" key="1">
    <source>
        <dbReference type="SAM" id="Phobius"/>
    </source>
</evidence>
<dbReference type="EMBL" id="QXQB01000002">
    <property type="protein sequence ID" value="RJX40147.1"/>
    <property type="molecule type" value="Genomic_DNA"/>
</dbReference>
<keyword evidence="1" id="KW-1133">Transmembrane helix</keyword>
<gene>
    <name evidence="3" type="ORF">D3P09_12350</name>
</gene>
<feature type="transmembrane region" description="Helical" evidence="1">
    <location>
        <begin position="319"/>
        <end position="337"/>
    </location>
</feature>
<organism evidence="3 4">
    <name type="scientific">Paenibacillus pinisoli</name>
    <dbReference type="NCBI Taxonomy" id="1276110"/>
    <lineage>
        <taxon>Bacteria</taxon>
        <taxon>Bacillati</taxon>
        <taxon>Bacillota</taxon>
        <taxon>Bacilli</taxon>
        <taxon>Bacillales</taxon>
        <taxon>Paenibacillaceae</taxon>
        <taxon>Paenibacillus</taxon>
    </lineage>
</organism>
<dbReference type="RefSeq" id="WP_120110159.1">
    <property type="nucleotide sequence ID" value="NZ_QXQB01000002.1"/>
</dbReference>
<feature type="transmembrane region" description="Helical" evidence="1">
    <location>
        <begin position="343"/>
        <end position="365"/>
    </location>
</feature>
<comment type="caution">
    <text evidence="3">The sequence shown here is derived from an EMBL/GenBank/DDBJ whole genome shotgun (WGS) entry which is preliminary data.</text>
</comment>
<feature type="domain" description="DUF418" evidence="2">
    <location>
        <begin position="230"/>
        <end position="383"/>
    </location>
</feature>
<keyword evidence="4" id="KW-1185">Reference proteome</keyword>